<dbReference type="Gene3D" id="1.20.5.5270">
    <property type="match status" value="1"/>
</dbReference>
<evidence type="ECO:0000256" key="3">
    <source>
        <dbReference type="ARBA" id="ARBA00022801"/>
    </source>
</evidence>
<dbReference type="InterPro" id="IPR015947">
    <property type="entry name" value="PUA-like_sf"/>
</dbReference>
<feature type="domain" description="Lon N-terminal" evidence="12">
    <location>
        <begin position="94"/>
        <end position="325"/>
    </location>
</feature>
<evidence type="ECO:0000256" key="2">
    <source>
        <dbReference type="ARBA" id="ARBA00022741"/>
    </source>
</evidence>
<dbReference type="FunFam" id="1.20.5.5270:FF:000001">
    <property type="entry name" value="Lon protease homolog, mitochondrial"/>
    <property type="match status" value="1"/>
</dbReference>
<comment type="catalytic activity">
    <reaction evidence="6">
        <text>Hydrolysis of proteins in presence of ATP.</text>
        <dbReference type="EC" id="3.4.21.53"/>
    </reaction>
</comment>
<dbReference type="GO" id="GO:0004176">
    <property type="term" value="F:ATP-dependent peptidase activity"/>
    <property type="evidence" value="ECO:0007669"/>
    <property type="project" value="UniProtKB-UniRule"/>
</dbReference>
<dbReference type="SMART" id="SM00464">
    <property type="entry name" value="LON"/>
    <property type="match status" value="1"/>
</dbReference>
<feature type="active site" evidence="7">
    <location>
        <position position="877"/>
    </location>
</feature>
<feature type="compositionally biased region" description="Basic and acidic residues" evidence="10">
    <location>
        <begin position="143"/>
        <end position="155"/>
    </location>
</feature>
<dbReference type="EMBL" id="CAMXCT030001868">
    <property type="protein sequence ID" value="CAL4781057.1"/>
    <property type="molecule type" value="Genomic_DNA"/>
</dbReference>
<evidence type="ECO:0000256" key="6">
    <source>
        <dbReference type="ARBA" id="ARBA00050665"/>
    </source>
</evidence>
<evidence type="ECO:0000256" key="7">
    <source>
        <dbReference type="PROSITE-ProRule" id="PRU01122"/>
    </source>
</evidence>
<dbReference type="CDD" id="cd19500">
    <property type="entry name" value="RecA-like_Lon"/>
    <property type="match status" value="1"/>
</dbReference>
<keyword evidence="2 8" id="KW-0547">Nucleotide-binding</keyword>
<dbReference type="InterPro" id="IPR014721">
    <property type="entry name" value="Ribsml_uS5_D2-typ_fold_subgr"/>
</dbReference>
<feature type="active site" evidence="7">
    <location>
        <position position="834"/>
    </location>
</feature>
<dbReference type="Gene3D" id="1.20.58.1480">
    <property type="match status" value="1"/>
</dbReference>
<dbReference type="OrthoDB" id="2411602at2759"/>
<dbReference type="GO" id="GO:0007005">
    <property type="term" value="P:mitochondrion organization"/>
    <property type="evidence" value="ECO:0007669"/>
    <property type="project" value="TreeGrafter"/>
</dbReference>
<dbReference type="GO" id="GO:0004252">
    <property type="term" value="F:serine-type endopeptidase activity"/>
    <property type="evidence" value="ECO:0007669"/>
    <property type="project" value="UniProtKB-UniRule"/>
</dbReference>
<proteinExistence type="inferred from homology"/>
<dbReference type="Gene3D" id="3.30.230.10">
    <property type="match status" value="1"/>
</dbReference>
<dbReference type="Pfam" id="PF02190">
    <property type="entry name" value="LON_substr_bdg"/>
    <property type="match status" value="1"/>
</dbReference>
<dbReference type="Pfam" id="PF00004">
    <property type="entry name" value="AAA"/>
    <property type="match status" value="1"/>
</dbReference>
<dbReference type="InterPro" id="IPR008269">
    <property type="entry name" value="Lon_proteolytic"/>
</dbReference>
<evidence type="ECO:0000313" key="14">
    <source>
        <dbReference type="EMBL" id="CAL1147120.1"/>
    </source>
</evidence>
<dbReference type="SUPFAM" id="SSF53335">
    <property type="entry name" value="S-adenosyl-L-methionine-dependent methyltransferases"/>
    <property type="match status" value="1"/>
</dbReference>
<dbReference type="Gene3D" id="1.10.8.60">
    <property type="match status" value="1"/>
</dbReference>
<keyword evidence="3 7" id="KW-0378">Hydrolase</keyword>
<dbReference type="CDD" id="cd02440">
    <property type="entry name" value="AdoMet_MTases"/>
    <property type="match status" value="1"/>
</dbReference>
<dbReference type="PROSITE" id="PS51786">
    <property type="entry name" value="LON_PROTEOLYTIC"/>
    <property type="match status" value="1"/>
</dbReference>
<dbReference type="InterPro" id="IPR027065">
    <property type="entry name" value="Lon_Prtase"/>
</dbReference>
<dbReference type="GO" id="GO:0003697">
    <property type="term" value="F:single-stranded DNA binding"/>
    <property type="evidence" value="ECO:0007669"/>
    <property type="project" value="TreeGrafter"/>
</dbReference>
<keyword evidence="5 8" id="KW-0067">ATP-binding</keyword>
<dbReference type="Gene3D" id="3.40.50.150">
    <property type="entry name" value="Vaccinia Virus protein VP39"/>
    <property type="match status" value="1"/>
</dbReference>
<dbReference type="SUPFAM" id="SSF54211">
    <property type="entry name" value="Ribosomal protein S5 domain 2-like"/>
    <property type="match status" value="1"/>
</dbReference>
<organism evidence="13">
    <name type="scientific">Cladocopium goreaui</name>
    <dbReference type="NCBI Taxonomy" id="2562237"/>
    <lineage>
        <taxon>Eukaryota</taxon>
        <taxon>Sar</taxon>
        <taxon>Alveolata</taxon>
        <taxon>Dinophyceae</taxon>
        <taxon>Suessiales</taxon>
        <taxon>Symbiodiniaceae</taxon>
        <taxon>Cladocopium</taxon>
    </lineage>
</organism>
<keyword evidence="15" id="KW-1185">Reference proteome</keyword>
<dbReference type="EMBL" id="CAMXCT020001868">
    <property type="protein sequence ID" value="CAL1147120.1"/>
    <property type="molecule type" value="Genomic_DNA"/>
</dbReference>
<dbReference type="InterPro" id="IPR004815">
    <property type="entry name" value="Lon_bac/euk-typ"/>
</dbReference>
<dbReference type="PROSITE" id="PS01046">
    <property type="entry name" value="LON_SER"/>
    <property type="match status" value="1"/>
</dbReference>
<dbReference type="FunFam" id="3.40.50.300:FF:000021">
    <property type="entry name" value="Lon protease homolog"/>
    <property type="match status" value="1"/>
</dbReference>
<keyword evidence="4 7" id="KW-0720">Serine protease</keyword>
<accession>A0A9P1CLR6</accession>
<dbReference type="EMBL" id="CAMXCT010001868">
    <property type="protein sequence ID" value="CAI3993745.1"/>
    <property type="molecule type" value="Genomic_DNA"/>
</dbReference>
<gene>
    <name evidence="13" type="ORF">C1SCF055_LOCUS20461</name>
</gene>
<dbReference type="GO" id="GO:0051131">
    <property type="term" value="P:chaperone-mediated protein complex assembly"/>
    <property type="evidence" value="ECO:0007669"/>
    <property type="project" value="TreeGrafter"/>
</dbReference>
<dbReference type="AlphaFoldDB" id="A0A9P1CLR6"/>
<dbReference type="InterPro" id="IPR003593">
    <property type="entry name" value="AAA+_ATPase"/>
</dbReference>
<dbReference type="PROSITE" id="PS51787">
    <property type="entry name" value="LON_N"/>
    <property type="match status" value="1"/>
</dbReference>
<dbReference type="Gene3D" id="3.40.50.300">
    <property type="entry name" value="P-loop containing nucleotide triphosphate hydrolases"/>
    <property type="match status" value="1"/>
</dbReference>
<dbReference type="InterPro" id="IPR003959">
    <property type="entry name" value="ATPase_AAA_core"/>
</dbReference>
<evidence type="ECO:0000259" key="12">
    <source>
        <dbReference type="PROSITE" id="PS51787"/>
    </source>
</evidence>
<dbReference type="InterPro" id="IPR027417">
    <property type="entry name" value="P-loop_NTPase"/>
</dbReference>
<reference evidence="14" key="2">
    <citation type="submission" date="2024-04" db="EMBL/GenBank/DDBJ databases">
        <authorList>
            <person name="Chen Y."/>
            <person name="Shah S."/>
            <person name="Dougan E. K."/>
            <person name="Thang M."/>
            <person name="Chan C."/>
        </authorList>
    </citation>
    <scope>NUCLEOTIDE SEQUENCE [LARGE SCALE GENOMIC DNA]</scope>
</reference>
<dbReference type="InterPro" id="IPR008268">
    <property type="entry name" value="Peptidase_S16_AS"/>
</dbReference>
<dbReference type="PANTHER" id="PTHR43718:SF2">
    <property type="entry name" value="LON PROTEASE HOMOLOG, MITOCHONDRIAL"/>
    <property type="match status" value="1"/>
</dbReference>
<keyword evidence="1 7" id="KW-0645">Protease</keyword>
<dbReference type="Pfam" id="PF06325">
    <property type="entry name" value="PrmA"/>
    <property type="match status" value="1"/>
</dbReference>
<evidence type="ECO:0000256" key="4">
    <source>
        <dbReference type="ARBA" id="ARBA00022825"/>
    </source>
</evidence>
<evidence type="ECO:0000256" key="9">
    <source>
        <dbReference type="RuleBase" id="RU000592"/>
    </source>
</evidence>
<dbReference type="InterPro" id="IPR054594">
    <property type="entry name" value="Lon_lid"/>
</dbReference>
<dbReference type="GO" id="GO:0005759">
    <property type="term" value="C:mitochondrial matrix"/>
    <property type="evidence" value="ECO:0007669"/>
    <property type="project" value="TreeGrafter"/>
</dbReference>
<protein>
    <recommendedName>
        <fullName evidence="9">Lon protease homolog</fullName>
        <ecNumber evidence="9">3.4.21.-</ecNumber>
    </recommendedName>
</protein>
<comment type="caution">
    <text evidence="13">The sequence shown here is derived from an EMBL/GenBank/DDBJ whole genome shotgun (WGS) entry which is preliminary data.</text>
</comment>
<name>A0A9P1CLR6_9DINO</name>
<dbReference type="Proteomes" id="UP001152797">
    <property type="component" value="Unassembled WGS sequence"/>
</dbReference>
<evidence type="ECO:0000256" key="8">
    <source>
        <dbReference type="RuleBase" id="RU000591"/>
    </source>
</evidence>
<reference evidence="13" key="1">
    <citation type="submission" date="2022-10" db="EMBL/GenBank/DDBJ databases">
        <authorList>
            <person name="Chen Y."/>
            <person name="Dougan E. K."/>
            <person name="Chan C."/>
            <person name="Rhodes N."/>
            <person name="Thang M."/>
        </authorList>
    </citation>
    <scope>NUCLEOTIDE SEQUENCE</scope>
</reference>
<feature type="region of interest" description="Disordered" evidence="10">
    <location>
        <begin position="143"/>
        <end position="167"/>
    </location>
</feature>
<comment type="similarity">
    <text evidence="7 8">Belongs to the peptidase S16 family.</text>
</comment>
<dbReference type="InterPro" id="IPR020568">
    <property type="entry name" value="Ribosomal_Su5_D2-typ_SF"/>
</dbReference>
<dbReference type="PRINTS" id="PR00830">
    <property type="entry name" value="ENDOLAPTASE"/>
</dbReference>
<dbReference type="SMART" id="SM00382">
    <property type="entry name" value="AAA"/>
    <property type="match status" value="1"/>
</dbReference>
<evidence type="ECO:0000256" key="1">
    <source>
        <dbReference type="ARBA" id="ARBA00022670"/>
    </source>
</evidence>
<feature type="domain" description="Lon proteolytic" evidence="11">
    <location>
        <begin position="715"/>
        <end position="890"/>
    </location>
</feature>
<dbReference type="NCBIfam" id="TIGR00763">
    <property type="entry name" value="lon"/>
    <property type="match status" value="1"/>
</dbReference>
<sequence>MFRWVFPFLILDLVENLFKFQIFQRLRRNAPRRRFNSLILTRSARSSAGGRPGDPQEAVEEKEPASGSQPTGPSQVYPASAQKSEGGAGSNPALFVLPLFRKPAFPGFYQVIQVGDKAVLNFLVSLRKNGQAQYLGGFLTKAQEDQRRGEARDDSEQSGSASRLRRDAGMVDSVSELESVGTILQVVNMHAYPNVDGGHITVIPHKRVQMKRTVSQVAPSVPLAVVSVEYMDDPVMPKEEEEMKAVEAVIRNINTNLNELLAKSVLYKEQHEKVMQLFNRDDPQKLAYLVAGMSMGTRAELQAVLEEQDMLKRLKLVESLVQKDVDFTRVQSKVKNEVEGEMSKDQRREMLLAQMKQIMKELGIERDEKEALALQFTDALKDKTVPEEVQKVIDDELAKLSQLEPSSSEFNVSRTYLEWLTCLPWGQTTQENRDIGKAEKILNEDHYGLEDVKERILEHIAVNFLQESTQGKIMCLVGPPGVGKTSISKSIARALERKFYRFSVGGLSDASEIRGHRRTYVGAMPGKLVQCLKVTQSSNPVILIDEIDKLGKDFRGDPSAALLEVLDPEQNSSYRDHYLDVPLDLSKVLFVCTANELDTIPGPLLDRMEVIRIAGYVFEEKLAIANQYLIPSTMEENGVGDTKLSLEDEAVRKMIRDYAGVRQLRKLLDKVSRKVALSMVRKKEEEHPAVVVGSDNLTTYIGQPVFLTDRLFGQTMPPGVVMGLAWTNMGGATLFIEARGRLPVEGVEIARVSIEGSPETEERERKPSESSPLGEPSDMQVTGQLGTVMNESSSISLTYARMFIRELDPQKSFLDKAQIHLNVPEGATPKDGPSAGVTMAVALVSLAMDIPVRSDVAMTGELTLMGKVLKVGGIQEKVIAARRENVKTVLMWVTSEGEPKFLFAHRDLRDTLSAPRPLLPEIRASPEIRRKWRPQQRRGMAFLAALLPVAVRTALRSLKRPTEPFGTAELLQLEMKSDEPQALSELLEGLGALSTAVRGVPILRETATDQTPMWRVAIVTGMFPASVDVEKIMAVVQSCFDLQAPASWTVTRVEDIDWVEHVQRSWKAMNLGQGFQVLLPWHDGPEGGATSNGRLVLRLEGGAAFGLGDHPTTQGAVKFLEKVLTDDGRRSAVLDYGSGSGVLAICAAHLGASTVVGVDVDEGSVESAKRSYASSLAESSIVVFRRSPEDFADAEEFASGLVQEYGPFSVVVANILRRLRNF</sequence>
<feature type="region of interest" description="Disordered" evidence="10">
    <location>
        <begin position="753"/>
        <end position="781"/>
    </location>
</feature>
<feature type="region of interest" description="Disordered" evidence="10">
    <location>
        <begin position="44"/>
        <end position="85"/>
    </location>
</feature>
<dbReference type="Pfam" id="PF22667">
    <property type="entry name" value="Lon_lid"/>
    <property type="match status" value="1"/>
</dbReference>
<dbReference type="GO" id="GO:0006515">
    <property type="term" value="P:protein quality control for misfolded or incompletely synthesized proteins"/>
    <property type="evidence" value="ECO:0007669"/>
    <property type="project" value="TreeGrafter"/>
</dbReference>
<dbReference type="GO" id="GO:0005524">
    <property type="term" value="F:ATP binding"/>
    <property type="evidence" value="ECO:0007669"/>
    <property type="project" value="UniProtKB-KW"/>
</dbReference>
<dbReference type="SUPFAM" id="SSF88697">
    <property type="entry name" value="PUA domain-like"/>
    <property type="match status" value="1"/>
</dbReference>
<dbReference type="GO" id="GO:0016887">
    <property type="term" value="F:ATP hydrolysis activity"/>
    <property type="evidence" value="ECO:0007669"/>
    <property type="project" value="InterPro"/>
</dbReference>
<dbReference type="PANTHER" id="PTHR43718">
    <property type="entry name" value="LON PROTEASE"/>
    <property type="match status" value="1"/>
</dbReference>
<dbReference type="InterPro" id="IPR029063">
    <property type="entry name" value="SAM-dependent_MTases_sf"/>
</dbReference>
<evidence type="ECO:0000256" key="5">
    <source>
        <dbReference type="ARBA" id="ARBA00022840"/>
    </source>
</evidence>
<evidence type="ECO:0000256" key="10">
    <source>
        <dbReference type="SAM" id="MobiDB-lite"/>
    </source>
</evidence>
<dbReference type="EC" id="3.4.21.-" evidence="9"/>
<dbReference type="SUPFAM" id="SSF52540">
    <property type="entry name" value="P-loop containing nucleoside triphosphate hydrolases"/>
    <property type="match status" value="1"/>
</dbReference>
<dbReference type="Pfam" id="PF05362">
    <property type="entry name" value="Lon_C"/>
    <property type="match status" value="2"/>
</dbReference>
<dbReference type="InterPro" id="IPR003111">
    <property type="entry name" value="Lon_prtase_N"/>
</dbReference>
<evidence type="ECO:0000313" key="13">
    <source>
        <dbReference type="EMBL" id="CAI3993745.1"/>
    </source>
</evidence>
<evidence type="ECO:0000259" key="11">
    <source>
        <dbReference type="PROSITE" id="PS51786"/>
    </source>
</evidence>
<evidence type="ECO:0000313" key="15">
    <source>
        <dbReference type="Proteomes" id="UP001152797"/>
    </source>
</evidence>